<dbReference type="Pfam" id="PF00691">
    <property type="entry name" value="OmpA"/>
    <property type="match status" value="1"/>
</dbReference>
<dbReference type="Gene3D" id="1.25.40.590">
    <property type="entry name" value="Type IV / VI secretion system, DotU"/>
    <property type="match status" value="1"/>
</dbReference>
<dbReference type="OrthoDB" id="345640at2"/>
<feature type="transmembrane region" description="Helical" evidence="3">
    <location>
        <begin position="237"/>
        <end position="257"/>
    </location>
</feature>
<dbReference type="GO" id="GO:0016020">
    <property type="term" value="C:membrane"/>
    <property type="evidence" value="ECO:0007669"/>
    <property type="project" value="UniProtKB-UniRule"/>
</dbReference>
<reference evidence="5 6" key="1">
    <citation type="submission" date="2018-03" db="EMBL/GenBank/DDBJ databases">
        <title>Whole genome sequencing of Histamine producing bacteria.</title>
        <authorList>
            <person name="Butler K."/>
        </authorList>
    </citation>
    <scope>NUCLEOTIDE SEQUENCE [LARGE SCALE GENOMIC DNA]</scope>
    <source>
        <strain evidence="5 6">JCM 13586</strain>
    </source>
</reference>
<evidence type="ECO:0000256" key="3">
    <source>
        <dbReference type="SAM" id="Phobius"/>
    </source>
</evidence>
<dbReference type="NCBIfam" id="TIGR03350">
    <property type="entry name" value="type_VI_ompA"/>
    <property type="match status" value="1"/>
</dbReference>
<keyword evidence="1 3" id="KW-0472">Membrane</keyword>
<dbReference type="InterPro" id="IPR006665">
    <property type="entry name" value="OmpA-like"/>
</dbReference>
<dbReference type="Gene3D" id="3.30.1330.60">
    <property type="entry name" value="OmpA-like domain"/>
    <property type="match status" value="1"/>
</dbReference>
<keyword evidence="6" id="KW-1185">Reference proteome</keyword>
<organism evidence="5 6">
    <name type="scientific">Photobacterium lutimaris</name>
    <dbReference type="NCBI Taxonomy" id="388278"/>
    <lineage>
        <taxon>Bacteria</taxon>
        <taxon>Pseudomonadati</taxon>
        <taxon>Pseudomonadota</taxon>
        <taxon>Gammaproteobacteria</taxon>
        <taxon>Vibrionales</taxon>
        <taxon>Vibrionaceae</taxon>
        <taxon>Photobacterium</taxon>
    </lineage>
</organism>
<feature type="region of interest" description="Disordered" evidence="2">
    <location>
        <begin position="403"/>
        <end position="422"/>
    </location>
</feature>
<dbReference type="NCBIfam" id="TIGR03349">
    <property type="entry name" value="IV_VI_DotU"/>
    <property type="match status" value="1"/>
</dbReference>
<dbReference type="PROSITE" id="PS51123">
    <property type="entry name" value="OMPA_2"/>
    <property type="match status" value="1"/>
</dbReference>
<dbReference type="CDD" id="cd07185">
    <property type="entry name" value="OmpA_C-like"/>
    <property type="match status" value="1"/>
</dbReference>
<dbReference type="SUPFAM" id="SSF103088">
    <property type="entry name" value="OmpA-like"/>
    <property type="match status" value="1"/>
</dbReference>
<evidence type="ECO:0000259" key="4">
    <source>
        <dbReference type="PROSITE" id="PS51123"/>
    </source>
</evidence>
<accession>A0A2T3IZJ8</accession>
<dbReference type="Proteomes" id="UP000241222">
    <property type="component" value="Unassembled WGS sequence"/>
</dbReference>
<dbReference type="EMBL" id="PYMH01000003">
    <property type="protein sequence ID" value="PSU34129.1"/>
    <property type="molecule type" value="Genomic_DNA"/>
</dbReference>
<proteinExistence type="predicted"/>
<feature type="domain" description="OmpA-like" evidence="4">
    <location>
        <begin position="316"/>
        <end position="434"/>
    </location>
</feature>
<sequence>MSEATLIKPRPGPRGKNGVGRNTAKQPSVQNVDQTVVMTKIKAGGASLRVPPLGDNPLVEEASTLLSLIGQIRSTSHHNDVSDLQQRCIDKVREYEVRLRSLSVDSEKIEAARYCLCSFLDETVLNTVWGGQSNWSTESLLSTFHSETFGGEYFYTLMESNLVDPRTKLQLLELQYICLSLGFVGKMRVEERGMDKLESYREQAYQVLLEQNGEPSRELSPDWANHVIKRTELKSGVPLWVFVSVFSLLTLAMYMGFSYQINDYSNKVFNQLNEIARFETNDRQRQNSSVNPASVRLQQLLQREIENGVLEIIELPDRVRIIMKSSELFLSGSAEVQTALMPVLSKVARALESTSGKILITGHTDNQPIFTSKYPSNWHLSLARATAVANSMAMGTDLHGRLWPEGLGESKPRNANDSEQERARNRRVEIDLLF</sequence>
<evidence type="ECO:0000313" key="5">
    <source>
        <dbReference type="EMBL" id="PSU34129.1"/>
    </source>
</evidence>
<keyword evidence="3" id="KW-1133">Transmembrane helix</keyword>
<protein>
    <submittedName>
        <fullName evidence="5">Type VI secretion system protein TssL</fullName>
    </submittedName>
</protein>
<dbReference type="InterPro" id="IPR017732">
    <property type="entry name" value="T4/T6SS_DotU"/>
</dbReference>
<evidence type="ECO:0000313" key="6">
    <source>
        <dbReference type="Proteomes" id="UP000241222"/>
    </source>
</evidence>
<feature type="region of interest" description="Disordered" evidence="2">
    <location>
        <begin position="1"/>
        <end position="29"/>
    </location>
</feature>
<keyword evidence="3" id="KW-0812">Transmembrane</keyword>
<dbReference type="RefSeq" id="WP_107348557.1">
    <property type="nucleotide sequence ID" value="NZ_PYMH01000003.1"/>
</dbReference>
<dbReference type="InterPro" id="IPR017733">
    <property type="entry name" value="OmpA-like_dom_proteobacteria"/>
</dbReference>
<evidence type="ECO:0000256" key="2">
    <source>
        <dbReference type="SAM" id="MobiDB-lite"/>
    </source>
</evidence>
<dbReference type="PANTHER" id="PTHR38033">
    <property type="entry name" value="MEMBRANE PROTEIN-RELATED"/>
    <property type="match status" value="1"/>
</dbReference>
<evidence type="ECO:0000256" key="1">
    <source>
        <dbReference type="PROSITE-ProRule" id="PRU00473"/>
    </source>
</evidence>
<name>A0A2T3IZJ8_9GAMM</name>
<comment type="caution">
    <text evidence="5">The sequence shown here is derived from an EMBL/GenBank/DDBJ whole genome shotgun (WGS) entry which is preliminary data.</text>
</comment>
<gene>
    <name evidence="5" type="primary">tssL</name>
    <name evidence="5" type="ORF">C9I99_09030</name>
</gene>
<dbReference type="InterPro" id="IPR038522">
    <property type="entry name" value="T4/T6SS_DotU_sf"/>
</dbReference>
<dbReference type="Pfam" id="PF09850">
    <property type="entry name" value="DotU"/>
    <property type="match status" value="1"/>
</dbReference>
<dbReference type="NCBIfam" id="NF038228">
    <property type="entry name" value="IcmH_DotU_IVB"/>
    <property type="match status" value="1"/>
</dbReference>
<dbReference type="InterPro" id="IPR036737">
    <property type="entry name" value="OmpA-like_sf"/>
</dbReference>
<dbReference type="AlphaFoldDB" id="A0A2T3IZJ8"/>
<dbReference type="PANTHER" id="PTHR38033:SF1">
    <property type="entry name" value="DOTU FAMILY TYPE IV_VI SECRETION SYSTEM PROTEIN"/>
    <property type="match status" value="1"/>
</dbReference>